<dbReference type="AlphaFoldDB" id="A0A2X2W114"/>
<feature type="transmembrane region" description="Helical" evidence="1">
    <location>
        <begin position="16"/>
        <end position="35"/>
    </location>
</feature>
<dbReference type="Proteomes" id="UP000251584">
    <property type="component" value="Unassembled WGS sequence"/>
</dbReference>
<evidence type="ECO:0000256" key="1">
    <source>
        <dbReference type="SAM" id="Phobius"/>
    </source>
</evidence>
<sequence>MNFNINLENIKKRCGLLLGIFVFGGVTWGFYLASVPDITDLIESRSIVYFFWGSFFLLLMFPVGCCFVLAIAYVTFTKSMQPPRFFDRAFTIGIHIAGVGFVVGNILSFIVLFYPLGTNYVLCERSGPTSGTYYTRTEEICEQVKYLLKTKYSDIEKLNDTLDGKPKQQ</sequence>
<gene>
    <name evidence="2" type="ORF">NCTC10786_03722</name>
</gene>
<evidence type="ECO:0000313" key="3">
    <source>
        <dbReference type="Proteomes" id="UP000251584"/>
    </source>
</evidence>
<evidence type="ECO:0008006" key="4">
    <source>
        <dbReference type="Google" id="ProtNLM"/>
    </source>
</evidence>
<evidence type="ECO:0000313" key="2">
    <source>
        <dbReference type="EMBL" id="SQB36842.1"/>
    </source>
</evidence>
<keyword evidence="1" id="KW-0472">Membrane</keyword>
<feature type="transmembrane region" description="Helical" evidence="1">
    <location>
        <begin position="47"/>
        <end position="76"/>
    </location>
</feature>
<keyword evidence="1" id="KW-0812">Transmembrane</keyword>
<dbReference type="EMBL" id="UAVY01000007">
    <property type="protein sequence ID" value="SQB36842.1"/>
    <property type="molecule type" value="Genomic_DNA"/>
</dbReference>
<feature type="transmembrane region" description="Helical" evidence="1">
    <location>
        <begin position="88"/>
        <end position="116"/>
    </location>
</feature>
<proteinExistence type="predicted"/>
<protein>
    <recommendedName>
        <fullName evidence="4">DUF1240 domain-containing protein</fullName>
    </recommendedName>
</protein>
<organism evidence="2 3">
    <name type="scientific">Citrobacter koseri</name>
    <name type="common">Citrobacter diversus</name>
    <dbReference type="NCBI Taxonomy" id="545"/>
    <lineage>
        <taxon>Bacteria</taxon>
        <taxon>Pseudomonadati</taxon>
        <taxon>Pseudomonadota</taxon>
        <taxon>Gammaproteobacteria</taxon>
        <taxon>Enterobacterales</taxon>
        <taxon>Enterobacteriaceae</taxon>
        <taxon>Citrobacter</taxon>
    </lineage>
</organism>
<reference evidence="2 3" key="1">
    <citation type="submission" date="2018-06" db="EMBL/GenBank/DDBJ databases">
        <authorList>
            <consortium name="Pathogen Informatics"/>
            <person name="Doyle S."/>
        </authorList>
    </citation>
    <scope>NUCLEOTIDE SEQUENCE [LARGE SCALE GENOMIC DNA]</scope>
    <source>
        <strain evidence="2 3">NCTC10786</strain>
    </source>
</reference>
<accession>A0A2X2W114</accession>
<keyword evidence="1" id="KW-1133">Transmembrane helix</keyword>
<name>A0A2X2W114_CITKO</name>